<evidence type="ECO:0000256" key="7">
    <source>
        <dbReference type="ARBA" id="ARBA00022723"/>
    </source>
</evidence>
<feature type="domain" description="Zinc-hook" evidence="21">
    <location>
        <begin position="644"/>
        <end position="740"/>
    </location>
</feature>
<evidence type="ECO:0000256" key="13">
    <source>
        <dbReference type="ARBA" id="ARBA00022842"/>
    </source>
</evidence>
<dbReference type="Pfam" id="PF04423">
    <property type="entry name" value="Rad50_zn_hook"/>
    <property type="match status" value="1"/>
</dbReference>
<evidence type="ECO:0000256" key="3">
    <source>
        <dbReference type="ARBA" id="ARBA00004286"/>
    </source>
</evidence>
<dbReference type="InterPro" id="IPR038729">
    <property type="entry name" value="Rad50/SbcC_AAA"/>
</dbReference>
<keyword evidence="17" id="KW-0469">Meiosis</keyword>
<dbReference type="GO" id="GO:0046872">
    <property type="term" value="F:metal ion binding"/>
    <property type="evidence" value="ECO:0007669"/>
    <property type="project" value="UniProtKB-UniRule"/>
</dbReference>
<evidence type="ECO:0000256" key="15">
    <source>
        <dbReference type="ARBA" id="ARBA00023204"/>
    </source>
</evidence>
<evidence type="ECO:0000256" key="10">
    <source>
        <dbReference type="ARBA" id="ARBA00022801"/>
    </source>
</evidence>
<evidence type="ECO:0000256" key="8">
    <source>
        <dbReference type="ARBA" id="ARBA00022741"/>
    </source>
</evidence>
<name>A0A0L0CTW8_LUCCU</name>
<dbReference type="FunFam" id="3.40.50.300:FF:000593">
    <property type="entry name" value="DNA repair protein RAD50"/>
    <property type="match status" value="1"/>
</dbReference>
<evidence type="ECO:0000256" key="1">
    <source>
        <dbReference type="ARBA" id="ARBA00001947"/>
    </source>
</evidence>
<dbReference type="GO" id="GO:0070192">
    <property type="term" value="P:chromosome organization involved in meiotic cell cycle"/>
    <property type="evidence" value="ECO:0007669"/>
    <property type="project" value="TreeGrafter"/>
</dbReference>
<evidence type="ECO:0000259" key="21">
    <source>
        <dbReference type="PROSITE" id="PS51131"/>
    </source>
</evidence>
<comment type="catalytic activity">
    <reaction evidence="18">
        <text>ATP + H2O = ADP + phosphate + H(+)</text>
        <dbReference type="Rhea" id="RHEA:13065"/>
        <dbReference type="ChEBI" id="CHEBI:15377"/>
        <dbReference type="ChEBI" id="CHEBI:15378"/>
        <dbReference type="ChEBI" id="CHEBI:30616"/>
        <dbReference type="ChEBI" id="CHEBI:43474"/>
        <dbReference type="ChEBI" id="CHEBI:456216"/>
    </reaction>
</comment>
<dbReference type="GO" id="GO:0006302">
    <property type="term" value="P:double-strand break repair"/>
    <property type="evidence" value="ECO:0007669"/>
    <property type="project" value="InterPro"/>
</dbReference>
<dbReference type="GO" id="GO:0000722">
    <property type="term" value="P:telomere maintenance via recombination"/>
    <property type="evidence" value="ECO:0007669"/>
    <property type="project" value="TreeGrafter"/>
</dbReference>
<feature type="coiled-coil region" evidence="20">
    <location>
        <begin position="190"/>
        <end position="237"/>
    </location>
</feature>
<dbReference type="OMA" id="FSDYYYR"/>
<evidence type="ECO:0000313" key="22">
    <source>
        <dbReference type="EMBL" id="KNC34829.1"/>
    </source>
</evidence>
<organism evidence="22 23">
    <name type="scientific">Lucilia cuprina</name>
    <name type="common">Green bottle fly</name>
    <name type="synonym">Australian sheep blowfly</name>
    <dbReference type="NCBI Taxonomy" id="7375"/>
    <lineage>
        <taxon>Eukaryota</taxon>
        <taxon>Metazoa</taxon>
        <taxon>Ecdysozoa</taxon>
        <taxon>Arthropoda</taxon>
        <taxon>Hexapoda</taxon>
        <taxon>Insecta</taxon>
        <taxon>Pterygota</taxon>
        <taxon>Neoptera</taxon>
        <taxon>Endopterygota</taxon>
        <taxon>Diptera</taxon>
        <taxon>Brachycera</taxon>
        <taxon>Muscomorpha</taxon>
        <taxon>Oestroidea</taxon>
        <taxon>Calliphoridae</taxon>
        <taxon>Luciliinae</taxon>
        <taxon>Lucilia</taxon>
    </lineage>
</organism>
<dbReference type="GO" id="GO:0051880">
    <property type="term" value="F:G-quadruplex DNA binding"/>
    <property type="evidence" value="ECO:0007669"/>
    <property type="project" value="TreeGrafter"/>
</dbReference>
<dbReference type="Gene3D" id="3.40.50.300">
    <property type="entry name" value="P-loop containing nucleotide triphosphate hydrolases"/>
    <property type="match status" value="2"/>
</dbReference>
<proteinExistence type="inferred from homology"/>
<evidence type="ECO:0000256" key="12">
    <source>
        <dbReference type="ARBA" id="ARBA00022840"/>
    </source>
</evidence>
<keyword evidence="16" id="KW-0539">Nucleus</keyword>
<keyword evidence="11 19" id="KW-0862">Zinc</keyword>
<evidence type="ECO:0000256" key="18">
    <source>
        <dbReference type="ARBA" id="ARBA00049360"/>
    </source>
</evidence>
<keyword evidence="10" id="KW-0378">Hydrolase</keyword>
<dbReference type="EMBL" id="JRES01000027">
    <property type="protein sequence ID" value="KNC34829.1"/>
    <property type="molecule type" value="Genomic_DNA"/>
</dbReference>
<evidence type="ECO:0000256" key="16">
    <source>
        <dbReference type="ARBA" id="ARBA00023242"/>
    </source>
</evidence>
<evidence type="ECO:0000256" key="5">
    <source>
        <dbReference type="ARBA" id="ARBA00017893"/>
    </source>
</evidence>
<evidence type="ECO:0000256" key="4">
    <source>
        <dbReference type="ARBA" id="ARBA00009439"/>
    </source>
</evidence>
<comment type="caution">
    <text evidence="22">The sequence shown here is derived from an EMBL/GenBank/DDBJ whole genome shotgun (WGS) entry which is preliminary data.</text>
</comment>
<keyword evidence="12" id="KW-0067">ATP-binding</keyword>
<keyword evidence="13" id="KW-0460">Magnesium</keyword>
<keyword evidence="9" id="KW-0227">DNA damage</keyword>
<evidence type="ECO:0000256" key="6">
    <source>
        <dbReference type="ARBA" id="ARBA00022454"/>
    </source>
</evidence>
<dbReference type="PANTHER" id="PTHR18867">
    <property type="entry name" value="RAD50"/>
    <property type="match status" value="1"/>
</dbReference>
<feature type="coiled-coil region" evidence="20">
    <location>
        <begin position="589"/>
        <end position="637"/>
    </location>
</feature>
<comment type="subcellular location">
    <subcellularLocation>
        <location evidence="3">Chromosome</location>
    </subcellularLocation>
    <subcellularLocation>
        <location evidence="2">Nucleus</location>
    </subcellularLocation>
</comment>
<feature type="coiled-coil region" evidence="20">
    <location>
        <begin position="433"/>
        <end position="562"/>
    </location>
</feature>
<dbReference type="SUPFAM" id="SSF52540">
    <property type="entry name" value="P-loop containing nucleoside triphosphate hydrolases"/>
    <property type="match status" value="2"/>
</dbReference>
<dbReference type="InterPro" id="IPR027417">
    <property type="entry name" value="P-loop_NTPase"/>
</dbReference>
<reference evidence="22 23" key="1">
    <citation type="journal article" date="2015" name="Nat. Commun.">
        <title>Lucilia cuprina genome unlocks parasitic fly biology to underpin future interventions.</title>
        <authorList>
            <person name="Anstead C.A."/>
            <person name="Korhonen P.K."/>
            <person name="Young N.D."/>
            <person name="Hall R.S."/>
            <person name="Jex A.R."/>
            <person name="Murali S.C."/>
            <person name="Hughes D.S."/>
            <person name="Lee S.F."/>
            <person name="Perry T."/>
            <person name="Stroehlein A.J."/>
            <person name="Ansell B.R."/>
            <person name="Breugelmans B."/>
            <person name="Hofmann A."/>
            <person name="Qu J."/>
            <person name="Dugan S."/>
            <person name="Lee S.L."/>
            <person name="Chao H."/>
            <person name="Dinh H."/>
            <person name="Han Y."/>
            <person name="Doddapaneni H.V."/>
            <person name="Worley K.C."/>
            <person name="Muzny D.M."/>
            <person name="Ioannidis P."/>
            <person name="Waterhouse R.M."/>
            <person name="Zdobnov E.M."/>
            <person name="James P.J."/>
            <person name="Bagnall N.H."/>
            <person name="Kotze A.C."/>
            <person name="Gibbs R.A."/>
            <person name="Richards S."/>
            <person name="Batterham P."/>
            <person name="Gasser R.B."/>
        </authorList>
    </citation>
    <scope>NUCLEOTIDE SEQUENCE [LARGE SCALE GENOMIC DNA]</scope>
    <source>
        <strain evidence="22 23">LS</strain>
        <tissue evidence="22">Full body</tissue>
    </source>
</reference>
<comment type="cofactor">
    <cofactor evidence="1">
        <name>Zn(2+)</name>
        <dbReference type="ChEBI" id="CHEBI:29105"/>
    </cofactor>
</comment>
<evidence type="ECO:0000256" key="11">
    <source>
        <dbReference type="ARBA" id="ARBA00022833"/>
    </source>
</evidence>
<dbReference type="NCBIfam" id="TIGR00606">
    <property type="entry name" value="rad50"/>
    <property type="match status" value="1"/>
</dbReference>
<evidence type="ECO:0000256" key="19">
    <source>
        <dbReference type="PROSITE-ProRule" id="PRU00471"/>
    </source>
</evidence>
<keyword evidence="23" id="KW-1185">Reference proteome</keyword>
<evidence type="ECO:0000256" key="9">
    <source>
        <dbReference type="ARBA" id="ARBA00022763"/>
    </source>
</evidence>
<feature type="coiled-coil region" evidence="20">
    <location>
        <begin position="711"/>
        <end position="946"/>
    </location>
</feature>
<dbReference type="GO" id="GO:0030870">
    <property type="term" value="C:Mre11 complex"/>
    <property type="evidence" value="ECO:0007669"/>
    <property type="project" value="InterPro"/>
</dbReference>
<feature type="binding site" evidence="19">
    <location>
        <position position="688"/>
    </location>
    <ligand>
        <name>Zn(2+)</name>
        <dbReference type="ChEBI" id="CHEBI:29105"/>
    </ligand>
</feature>
<evidence type="ECO:0000256" key="20">
    <source>
        <dbReference type="SAM" id="Coils"/>
    </source>
</evidence>
<evidence type="ECO:0000256" key="17">
    <source>
        <dbReference type="ARBA" id="ARBA00023254"/>
    </source>
</evidence>
<dbReference type="PANTHER" id="PTHR18867:SF12">
    <property type="entry name" value="DNA REPAIR PROTEIN RAD50"/>
    <property type="match status" value="1"/>
</dbReference>
<keyword evidence="15" id="KW-0234">DNA repair</keyword>
<comment type="similarity">
    <text evidence="4">Belongs to the SMC family. RAD50 subfamily.</text>
</comment>
<keyword evidence="14 20" id="KW-0175">Coiled coil</keyword>
<dbReference type="Pfam" id="PF13558">
    <property type="entry name" value="SbcC_Walker_B"/>
    <property type="match status" value="1"/>
</dbReference>
<dbReference type="OrthoDB" id="18797at2759"/>
<dbReference type="STRING" id="7375.A0A0L0CTW8"/>
<dbReference type="FunFam" id="3.40.50.300:FF:003359">
    <property type="entry name" value="Rad50, isoform E"/>
    <property type="match status" value="1"/>
</dbReference>
<feature type="binding site" evidence="19">
    <location>
        <position position="691"/>
    </location>
    <ligand>
        <name>Zn(2+)</name>
        <dbReference type="ChEBI" id="CHEBI:29105"/>
    </ligand>
</feature>
<accession>A0A0L0CTW8</accession>
<dbReference type="Pfam" id="PF13476">
    <property type="entry name" value="AAA_23"/>
    <property type="match status" value="1"/>
</dbReference>
<dbReference type="GO" id="GO:0007004">
    <property type="term" value="P:telomere maintenance via telomerase"/>
    <property type="evidence" value="ECO:0007669"/>
    <property type="project" value="TreeGrafter"/>
</dbReference>
<dbReference type="Proteomes" id="UP000037069">
    <property type="component" value="Unassembled WGS sequence"/>
</dbReference>
<feature type="coiled-coil region" evidence="20">
    <location>
        <begin position="990"/>
        <end position="1068"/>
    </location>
</feature>
<dbReference type="GO" id="GO:0000794">
    <property type="term" value="C:condensed nuclear chromosome"/>
    <property type="evidence" value="ECO:0007669"/>
    <property type="project" value="TreeGrafter"/>
</dbReference>
<protein>
    <recommendedName>
        <fullName evidence="5">DNA repair protein RAD50</fullName>
    </recommendedName>
</protein>
<evidence type="ECO:0000313" key="23">
    <source>
        <dbReference type="Proteomes" id="UP000037069"/>
    </source>
</evidence>
<dbReference type="GO" id="GO:0043047">
    <property type="term" value="F:single-stranded telomeric DNA binding"/>
    <property type="evidence" value="ECO:0007669"/>
    <property type="project" value="TreeGrafter"/>
</dbReference>
<gene>
    <name evidence="22" type="ORF">FF38_06757</name>
</gene>
<dbReference type="PROSITE" id="PS51131">
    <property type="entry name" value="ZN_HOOK"/>
    <property type="match status" value="1"/>
</dbReference>
<evidence type="ECO:0000256" key="14">
    <source>
        <dbReference type="ARBA" id="ARBA00023054"/>
    </source>
</evidence>
<dbReference type="GO" id="GO:0005524">
    <property type="term" value="F:ATP binding"/>
    <property type="evidence" value="ECO:0007669"/>
    <property type="project" value="UniProtKB-KW"/>
</dbReference>
<keyword evidence="7 19" id="KW-0479">Metal-binding</keyword>
<dbReference type="InterPro" id="IPR013134">
    <property type="entry name" value="Zn_hook_RAD50"/>
</dbReference>
<evidence type="ECO:0000256" key="2">
    <source>
        <dbReference type="ARBA" id="ARBA00004123"/>
    </source>
</evidence>
<feature type="coiled-coil region" evidence="20">
    <location>
        <begin position="298"/>
        <end position="346"/>
    </location>
</feature>
<dbReference type="InterPro" id="IPR004584">
    <property type="entry name" value="Rad50_eukaryotes"/>
</dbReference>
<keyword evidence="8" id="KW-0547">Nucleotide-binding</keyword>
<dbReference type="GO" id="GO:0016887">
    <property type="term" value="F:ATP hydrolysis activity"/>
    <property type="evidence" value="ECO:0007669"/>
    <property type="project" value="InterPro"/>
</dbReference>
<keyword evidence="6" id="KW-0158">Chromosome</keyword>
<dbReference type="GO" id="GO:0003691">
    <property type="term" value="F:double-stranded telomeric DNA binding"/>
    <property type="evidence" value="ECO:0007669"/>
    <property type="project" value="TreeGrafter"/>
</dbReference>
<sequence length="1327" mass="155264">MSTIEKLTIQGIRSFGGNAGDAQLIRFSSPVTLILGENGCGKTTVIECLKYALTGECPPGSDRGKNFVHDPKIFSLTDVLGQIKLEVRNVQGARLSICRSMKLGMKRNKITFETLDATINYLNDDDKKGSESISKRCADVDLVMSQFMGVSKAIINNVLFCHQEDSSWPLDEAKKLKEKFDAIFGITEYNKALDRIIKMRKEEMEQLKIKEADLRFMEHLKQEMEGKSLGLQKYKQKAQTIDDQCKLCDDEMAPIEERLKQIHKIEYEVGKYQAQKVELQTKQKNCTDQMNGLKKKIKKLFEGTMEELDNEISSFQQRIAEKRMERKEVEEKLKGQRLEEKGLQHKHNEIDKKRVVIQQQKQKEQDCKQKRADKLKALCQELNIPIEFDLMNSVNEITELLEEIQAFLAAEHCKISETVTQHDKEDQERQTKIDQLRVELTKLQESVATMQKQKKAYEKESEQVERNILQTEKATQQLKVVNEKLKETEQCYEESLAKFNQNEFRESLKNDKETIKKLEAQFRKVDERLTFLNSISKLVAELSIKEKELEKREEEMRKVKSKHSDNFRKVFEEGRTIETNFQRHLKASYEKSRIKIKEYNEKLNSMKLKHQRIEIKRKNLKDDLQKCEKELEDCKEKIFEKCHSTPYEEMLAKSKASVSKYQLEHGAQKSAEVFYKNYLQKIDEEPYCPLCQKCMDTEEASNLTTELTDKIQDLPQNIERVEKLLKEEQKKYESLLHLKPIIDKVARFEAEIPQKREVLKSLQNQLAESSTEMENMQTLLAEPTTTMETANSMMGDMSLLDECIKESNRLKNDIEKLKRKMPENTESDNISIDEVQAEKNTISTELEEKRKELDKNQQYYEKNMDALNKLRELKNSLKDQQIKLQEGIQNLPQLKERKAELSNLLVAMLAEMQEKQAKVSPLKQQLAAASAEKSQLKEKNRIKINQMQKKLDTFRRMDHDINRILLEIFPFTLLQKHFQRLDNEVLDYQQLNLDQQLKDKEDALNASKEEIKKIAQTIAETNEQLDAIKAEIANQESIDREFKDNRELKILEEKLKDLNVKFEALMEELGKLDFSNVSKEKSELTKKRDKITVRKGELLGQRGEVKHQITKLERELAEPKYRDSLVNYRRIYYEVQLTRKVANDLGQHRVALEWALMQFHTEKMQEINRLIREYWRLIYRGNDIDYIQIQTEEGKESASPMDRRRSYNYRVIQSKNNSEIEMRGRCSAGQRVLASLIIRMALAETFSSNCGVLALDEPTTNLDRNNILSLCDALNRIVEERQTQSNFMLIIITHDEAFISTLGKINSYHRVFRNDECKSVIRQVQVA</sequence>